<name>A0A4Z1SP21_GIAMU</name>
<reference evidence="1 2" key="1">
    <citation type="submission" date="2019-05" db="EMBL/GenBank/DDBJ databases">
        <title>The compact genome of Giardia muris reveals important steps in the evolution of intestinal protozoan parasites.</title>
        <authorList>
            <person name="Xu F."/>
            <person name="Jimenez-Gonzalez A."/>
            <person name="Einarsson E."/>
            <person name="Astvaldsson A."/>
            <person name="Peirasmaki D."/>
            <person name="Eckmann L."/>
            <person name="Andersson J.O."/>
            <person name="Svard S.G."/>
            <person name="Jerlstrom-Hultqvist J."/>
        </authorList>
    </citation>
    <scope>NUCLEOTIDE SEQUENCE [LARGE SCALE GENOMIC DNA]</scope>
    <source>
        <strain evidence="1 2">Roberts-Thomson</strain>
    </source>
</reference>
<dbReference type="Proteomes" id="UP000315496">
    <property type="component" value="Chromosome 5"/>
</dbReference>
<evidence type="ECO:0000313" key="2">
    <source>
        <dbReference type="Proteomes" id="UP000315496"/>
    </source>
</evidence>
<gene>
    <name evidence="1" type="ORF">GMRT_15839</name>
</gene>
<protein>
    <submittedName>
        <fullName evidence="1">Uncharacterized protein</fullName>
    </submittedName>
</protein>
<dbReference type="VEuPathDB" id="GiardiaDB:GMRT_15839"/>
<evidence type="ECO:0000313" key="1">
    <source>
        <dbReference type="EMBL" id="TNJ26605.1"/>
    </source>
</evidence>
<dbReference type="EMBL" id="VDLU01000005">
    <property type="protein sequence ID" value="TNJ26605.1"/>
    <property type="molecule type" value="Genomic_DNA"/>
</dbReference>
<comment type="caution">
    <text evidence="1">The sequence shown here is derived from an EMBL/GenBank/DDBJ whole genome shotgun (WGS) entry which is preliminary data.</text>
</comment>
<organism evidence="1 2">
    <name type="scientific">Giardia muris</name>
    <dbReference type="NCBI Taxonomy" id="5742"/>
    <lineage>
        <taxon>Eukaryota</taxon>
        <taxon>Metamonada</taxon>
        <taxon>Diplomonadida</taxon>
        <taxon>Hexamitidae</taxon>
        <taxon>Giardiinae</taxon>
        <taxon>Giardia</taxon>
    </lineage>
</organism>
<accession>A0A4Z1SP21</accession>
<dbReference type="AlphaFoldDB" id="A0A4Z1SP21"/>
<keyword evidence="2" id="KW-1185">Reference proteome</keyword>
<proteinExistence type="predicted"/>
<sequence>MLATYSLCDPQLWGERLTSCATEHEILLRTLQRGVWEHLQAREEDLSLFFYSDGFPENLLLPEVSLTEEKPILTFFRDLLAQISEEEEDDGEGLTTPELGIAILAASAGQGATCLFTGVGVPLDGGKSVSVRSLGSLKALLAHARHTYQQVCDGFTVIVRVVCSVRGRARLIYLVSPMPGTPFVASHYYEALAETSDQDYMAHLVGTTIPAFIYIPCTLADVVPETIEQLAWLTNTAHTCTIPRRDAFPESQPPGDLLERSIAESIERLPKATALQQLHLIQAITSLDREVESFERSASALVRSRKGFEDELLDKDLEDTSSGPLTPRATPLQRSLVDDQEDLVRSLANTHRTLRSREAENAKLVARLDGALRRIQQNSLARLSDAIVAWQRAKEDLPTHHALSLSIIDEQKALLVRTYALRSRTSLVGEEDLISLAEELYLEPGTDCFVGADGENDDNDSETQALHESVDSALEDLIHLEEEEATLRQELAAEAVEGERLAHQIVTQTLEKEELAENLLEAIPRLVEARAAEVSRPCKAHTLPTSMDSPYSQLEAWLVAVGVVMQERALAALEKRVDAGVTKLVVGLQSTALLLRAAVP</sequence>